<dbReference type="RefSeq" id="XP_009523874.1">
    <property type="nucleotide sequence ID" value="XM_009525579.1"/>
</dbReference>
<organism evidence="1 2">
    <name type="scientific">Phytophthora sojae (strain P6497)</name>
    <name type="common">Soybean stem and root rot agent</name>
    <name type="synonym">Phytophthora megasperma f. sp. glycines</name>
    <dbReference type="NCBI Taxonomy" id="1094619"/>
    <lineage>
        <taxon>Eukaryota</taxon>
        <taxon>Sar</taxon>
        <taxon>Stramenopiles</taxon>
        <taxon>Oomycota</taxon>
        <taxon>Peronosporomycetes</taxon>
        <taxon>Peronosporales</taxon>
        <taxon>Peronosporaceae</taxon>
        <taxon>Phytophthora</taxon>
    </lineage>
</organism>
<reference evidence="1 2" key="1">
    <citation type="journal article" date="2006" name="Science">
        <title>Phytophthora genome sequences uncover evolutionary origins and mechanisms of pathogenesis.</title>
        <authorList>
            <person name="Tyler B.M."/>
            <person name="Tripathy S."/>
            <person name="Zhang X."/>
            <person name="Dehal P."/>
            <person name="Jiang R.H."/>
            <person name="Aerts A."/>
            <person name="Arredondo F.D."/>
            <person name="Baxter L."/>
            <person name="Bensasson D."/>
            <person name="Beynon J.L."/>
            <person name="Chapman J."/>
            <person name="Damasceno C.M."/>
            <person name="Dorrance A.E."/>
            <person name="Dou D."/>
            <person name="Dickerman A.W."/>
            <person name="Dubchak I.L."/>
            <person name="Garbelotto M."/>
            <person name="Gijzen M."/>
            <person name="Gordon S.G."/>
            <person name="Govers F."/>
            <person name="Grunwald N.J."/>
            <person name="Huang W."/>
            <person name="Ivors K.L."/>
            <person name="Jones R.W."/>
            <person name="Kamoun S."/>
            <person name="Krampis K."/>
            <person name="Lamour K.H."/>
            <person name="Lee M.K."/>
            <person name="McDonald W.H."/>
            <person name="Medina M."/>
            <person name="Meijer H.J."/>
            <person name="Nordberg E.K."/>
            <person name="Maclean D.J."/>
            <person name="Ospina-Giraldo M.D."/>
            <person name="Morris P.F."/>
            <person name="Phuntumart V."/>
            <person name="Putnam N.H."/>
            <person name="Rash S."/>
            <person name="Rose J.K."/>
            <person name="Sakihama Y."/>
            <person name="Salamov A.A."/>
            <person name="Savidor A."/>
            <person name="Scheuring C.F."/>
            <person name="Smith B.M."/>
            <person name="Sobral B.W."/>
            <person name="Terry A."/>
            <person name="Torto-Alalibo T.A."/>
            <person name="Win J."/>
            <person name="Xu Z."/>
            <person name="Zhang H."/>
            <person name="Grigoriev I.V."/>
            <person name="Rokhsar D.S."/>
            <person name="Boore J.L."/>
        </authorList>
    </citation>
    <scope>NUCLEOTIDE SEQUENCE [LARGE SCALE GENOMIC DNA]</scope>
    <source>
        <strain evidence="1 2">P6497</strain>
    </source>
</reference>
<feature type="non-terminal residue" evidence="1">
    <location>
        <position position="114"/>
    </location>
</feature>
<proteinExistence type="predicted"/>
<dbReference type="AlphaFoldDB" id="G4ZA18"/>
<evidence type="ECO:0000313" key="2">
    <source>
        <dbReference type="Proteomes" id="UP000002640"/>
    </source>
</evidence>
<dbReference type="KEGG" id="psoj:PHYSODRAFT_405390"/>
<protein>
    <submittedName>
        <fullName evidence="1">Uncharacterized protein</fullName>
    </submittedName>
</protein>
<dbReference type="GeneID" id="20651421"/>
<dbReference type="Proteomes" id="UP000002640">
    <property type="component" value="Unassembled WGS sequence"/>
</dbReference>
<evidence type="ECO:0000313" key="1">
    <source>
        <dbReference type="EMBL" id="EGZ21157.1"/>
    </source>
</evidence>
<accession>G4ZA18</accession>
<keyword evidence="2" id="KW-1185">Reference proteome</keyword>
<feature type="non-terminal residue" evidence="1">
    <location>
        <position position="1"/>
    </location>
</feature>
<name>G4ZA18_PHYSP</name>
<sequence length="114" mass="12991">IVGLFAGLCSTEGHNIRGRGNKYQTFEGKMATVAFAHRSVRNAKLNYKNPEFELIAQGYKRSNSSVTRKQPVTASLLLELHRVLQDRRTPENREYNELVWASVVLAFFFLSRSS</sequence>
<gene>
    <name evidence="1" type="ORF">PHYSODRAFT_405390</name>
</gene>
<dbReference type="EMBL" id="JH159153">
    <property type="protein sequence ID" value="EGZ21157.1"/>
    <property type="molecule type" value="Genomic_DNA"/>
</dbReference>
<dbReference type="InParanoid" id="G4ZA18"/>